<dbReference type="EMBL" id="JAIQZE010000008">
    <property type="protein sequence ID" value="MBZ9778948.1"/>
    <property type="molecule type" value="Genomic_DNA"/>
</dbReference>
<comment type="caution">
    <text evidence="2">The sequence shown here is derived from an EMBL/GenBank/DDBJ whole genome shotgun (WGS) entry which is preliminary data.</text>
</comment>
<dbReference type="SUPFAM" id="SSF53474">
    <property type="entry name" value="alpha/beta-Hydrolases"/>
    <property type="match status" value="1"/>
</dbReference>
<name>A0ABS7XJ03_9FLAO</name>
<dbReference type="InterPro" id="IPR029058">
    <property type="entry name" value="AB_hydrolase_fold"/>
</dbReference>
<organism evidence="2 3">
    <name type="scientific">Psychroflexus longus</name>
    <dbReference type="NCBI Taxonomy" id="2873596"/>
    <lineage>
        <taxon>Bacteria</taxon>
        <taxon>Pseudomonadati</taxon>
        <taxon>Bacteroidota</taxon>
        <taxon>Flavobacteriia</taxon>
        <taxon>Flavobacteriales</taxon>
        <taxon>Flavobacteriaceae</taxon>
        <taxon>Psychroflexus</taxon>
    </lineage>
</organism>
<evidence type="ECO:0000313" key="3">
    <source>
        <dbReference type="Proteomes" id="UP001199314"/>
    </source>
</evidence>
<keyword evidence="3" id="KW-1185">Reference proteome</keyword>
<protein>
    <submittedName>
        <fullName evidence="2">Alpha/beta hydrolase</fullName>
    </submittedName>
</protein>
<dbReference type="RefSeq" id="WP_224461298.1">
    <property type="nucleotide sequence ID" value="NZ_JAIQZE010000008.1"/>
</dbReference>
<accession>A0ABS7XJ03</accession>
<reference evidence="3" key="1">
    <citation type="submission" date="2023-07" db="EMBL/GenBank/DDBJ databases">
        <title>Novel species isolated from saline lakes on Tibetan Plateau.</title>
        <authorList>
            <person name="Lu H."/>
        </authorList>
    </citation>
    <scope>NUCLEOTIDE SEQUENCE [LARGE SCALE GENOMIC DNA]</scope>
    <source>
        <strain evidence="3">CAK8W</strain>
    </source>
</reference>
<dbReference type="PANTHER" id="PTHR43798:SF5">
    <property type="entry name" value="MONOACYLGLYCEROL LIPASE ABHD6"/>
    <property type="match status" value="1"/>
</dbReference>
<evidence type="ECO:0000259" key="1">
    <source>
        <dbReference type="Pfam" id="PF00561"/>
    </source>
</evidence>
<dbReference type="PRINTS" id="PR00111">
    <property type="entry name" value="ABHYDROLASE"/>
</dbReference>
<dbReference type="InterPro" id="IPR050266">
    <property type="entry name" value="AB_hydrolase_sf"/>
</dbReference>
<keyword evidence="2" id="KW-0378">Hydrolase</keyword>
<sequence>MIRSIKLSNGIELEYLDIGEGEAILLLHGLGSTKADWNMQIESFSKHYRVIAPDLRGHGNSSKPKTRDEYGISLCAEDNVLLLQELGIKQFVIVGFSMGGAIAFEIAIKQPKLISKLIVVNTAPDFNNLGEMGEEMIKDRTKILETVGIEPLAKQISESMFPEDEQLKLKEAFYKRVRKNPVGSYFNSFITLMEWGIGEKIKDIKVPTLVIASDQDYTPVSLKEAYAKQMENSKVEVVNQSRHGVTMDQPAQFNKIVLNFLKND</sequence>
<dbReference type="InterPro" id="IPR000073">
    <property type="entry name" value="AB_hydrolase_1"/>
</dbReference>
<dbReference type="GO" id="GO:0016787">
    <property type="term" value="F:hydrolase activity"/>
    <property type="evidence" value="ECO:0007669"/>
    <property type="project" value="UniProtKB-KW"/>
</dbReference>
<dbReference type="Proteomes" id="UP001199314">
    <property type="component" value="Unassembled WGS sequence"/>
</dbReference>
<feature type="domain" description="AB hydrolase-1" evidence="1">
    <location>
        <begin position="23"/>
        <end position="245"/>
    </location>
</feature>
<evidence type="ECO:0000313" key="2">
    <source>
        <dbReference type="EMBL" id="MBZ9778948.1"/>
    </source>
</evidence>
<gene>
    <name evidence="2" type="ORF">LB452_08435</name>
</gene>
<dbReference type="Pfam" id="PF00561">
    <property type="entry name" value="Abhydrolase_1"/>
    <property type="match status" value="1"/>
</dbReference>
<proteinExistence type="predicted"/>
<dbReference type="Gene3D" id="3.40.50.1820">
    <property type="entry name" value="alpha/beta hydrolase"/>
    <property type="match status" value="1"/>
</dbReference>
<dbReference type="PANTHER" id="PTHR43798">
    <property type="entry name" value="MONOACYLGLYCEROL LIPASE"/>
    <property type="match status" value="1"/>
</dbReference>